<accession>A0A1H7RF74</accession>
<protein>
    <submittedName>
        <fullName evidence="1">Uncharacterized protein</fullName>
    </submittedName>
</protein>
<gene>
    <name evidence="1" type="ORF">SAMN05444354_10711</name>
</gene>
<dbReference type="RefSeq" id="WP_177241386.1">
    <property type="nucleotide sequence ID" value="NZ_FOAP01000007.1"/>
</dbReference>
<keyword evidence="2" id="KW-1185">Reference proteome</keyword>
<evidence type="ECO:0000313" key="1">
    <source>
        <dbReference type="EMBL" id="SEL58574.1"/>
    </source>
</evidence>
<reference evidence="2" key="1">
    <citation type="submission" date="2016-10" db="EMBL/GenBank/DDBJ databases">
        <authorList>
            <person name="Varghese N."/>
            <person name="Submissions S."/>
        </authorList>
    </citation>
    <scope>NUCLEOTIDE SEQUENCE [LARGE SCALE GENOMIC DNA]</scope>
    <source>
        <strain evidence="2">DSM 17044</strain>
    </source>
</reference>
<dbReference type="Proteomes" id="UP000182719">
    <property type="component" value="Unassembled WGS sequence"/>
</dbReference>
<sequence length="50" mass="5358">MEAHPHEGEAWLVLAQALKDDAAAQAEREAAYKKAVELAPRKESAANSLA</sequence>
<organism evidence="1 2">
    <name type="scientific">Stigmatella aurantiaca</name>
    <dbReference type="NCBI Taxonomy" id="41"/>
    <lineage>
        <taxon>Bacteria</taxon>
        <taxon>Pseudomonadati</taxon>
        <taxon>Myxococcota</taxon>
        <taxon>Myxococcia</taxon>
        <taxon>Myxococcales</taxon>
        <taxon>Cystobacterineae</taxon>
        <taxon>Archangiaceae</taxon>
        <taxon>Stigmatella</taxon>
    </lineage>
</organism>
<dbReference type="AlphaFoldDB" id="A0A1H7RF74"/>
<proteinExistence type="predicted"/>
<evidence type="ECO:0000313" key="2">
    <source>
        <dbReference type="Proteomes" id="UP000182719"/>
    </source>
</evidence>
<name>A0A1H7RF74_STIAU</name>
<dbReference type="EMBL" id="FOAP01000007">
    <property type="protein sequence ID" value="SEL58574.1"/>
    <property type="molecule type" value="Genomic_DNA"/>
</dbReference>